<dbReference type="AlphaFoldDB" id="A0A4Y2GM62"/>
<feature type="compositionally biased region" description="Polar residues" evidence="1">
    <location>
        <begin position="100"/>
        <end position="110"/>
    </location>
</feature>
<comment type="caution">
    <text evidence="2">The sequence shown here is derived from an EMBL/GenBank/DDBJ whole genome shotgun (WGS) entry which is preliminary data.</text>
</comment>
<evidence type="ECO:0000313" key="2">
    <source>
        <dbReference type="EMBL" id="GBM53164.1"/>
    </source>
</evidence>
<dbReference type="EMBL" id="BGPR01001408">
    <property type="protein sequence ID" value="GBM53164.1"/>
    <property type="molecule type" value="Genomic_DNA"/>
</dbReference>
<dbReference type="Proteomes" id="UP000499080">
    <property type="component" value="Unassembled WGS sequence"/>
</dbReference>
<proteinExistence type="predicted"/>
<reference evidence="2 3" key="1">
    <citation type="journal article" date="2019" name="Sci. Rep.">
        <title>Orb-weaving spider Araneus ventricosus genome elucidates the spidroin gene catalogue.</title>
        <authorList>
            <person name="Kono N."/>
            <person name="Nakamura H."/>
            <person name="Ohtoshi R."/>
            <person name="Moran D.A.P."/>
            <person name="Shinohara A."/>
            <person name="Yoshida Y."/>
            <person name="Fujiwara M."/>
            <person name="Mori M."/>
            <person name="Tomita M."/>
            <person name="Arakawa K."/>
        </authorList>
    </citation>
    <scope>NUCLEOTIDE SEQUENCE [LARGE SCALE GENOMIC DNA]</scope>
</reference>
<feature type="compositionally biased region" description="Low complexity" evidence="1">
    <location>
        <begin position="159"/>
        <end position="173"/>
    </location>
</feature>
<protein>
    <submittedName>
        <fullName evidence="2">Uncharacterized protein</fullName>
    </submittedName>
</protein>
<gene>
    <name evidence="2" type="ORF">AVEN_90414_1</name>
</gene>
<sequence length="299" mass="34307">MDRDIDRHSFCKLHAIKIVTYRMQQMIQGAVIQWCKAADAINTDEYKTEESWSRDIFTNFPDFSRSIKFPDFSLISRFCSHPVIYDSYGEEFYEERRGRSLNQGVQQPNSPDLLKNQENSDIEIDDSDAEPDYVATEDGSGSDTIDYDYLNEINTNNHPPSLMLSPPSAPVSAHAECSNKGLPDQSYSSEAGPRNYNPFDYHAFEDFLRESERDDEDDPDYILSDSELENCASDWSDEQNDSGPRRFRFPVLNSDMPMDIPITYLGKNDLEWSSEESNQCVIASAENVIKRFAWIARSS</sequence>
<evidence type="ECO:0000313" key="3">
    <source>
        <dbReference type="Proteomes" id="UP000499080"/>
    </source>
</evidence>
<organism evidence="2 3">
    <name type="scientific">Araneus ventricosus</name>
    <name type="common">Orbweaver spider</name>
    <name type="synonym">Epeira ventricosa</name>
    <dbReference type="NCBI Taxonomy" id="182803"/>
    <lineage>
        <taxon>Eukaryota</taxon>
        <taxon>Metazoa</taxon>
        <taxon>Ecdysozoa</taxon>
        <taxon>Arthropoda</taxon>
        <taxon>Chelicerata</taxon>
        <taxon>Arachnida</taxon>
        <taxon>Araneae</taxon>
        <taxon>Araneomorphae</taxon>
        <taxon>Entelegynae</taxon>
        <taxon>Araneoidea</taxon>
        <taxon>Araneidae</taxon>
        <taxon>Araneus</taxon>
    </lineage>
</organism>
<keyword evidence="3" id="KW-1185">Reference proteome</keyword>
<name>A0A4Y2GM62_ARAVE</name>
<accession>A0A4Y2GM62</accession>
<feature type="region of interest" description="Disordered" evidence="1">
    <location>
        <begin position="99"/>
        <end position="118"/>
    </location>
</feature>
<evidence type="ECO:0000256" key="1">
    <source>
        <dbReference type="SAM" id="MobiDB-lite"/>
    </source>
</evidence>
<feature type="region of interest" description="Disordered" evidence="1">
    <location>
        <begin position="123"/>
        <end position="194"/>
    </location>
</feature>